<evidence type="ECO:0000256" key="8">
    <source>
        <dbReference type="RuleBase" id="RU364055"/>
    </source>
</evidence>
<comment type="function">
    <text evidence="8">The H protein shuttles the methylamine group of glycine from the P protein to the T protein.</text>
</comment>
<comment type="subcellular location">
    <subcellularLocation>
        <location evidence="1 8">Mitochondrion</location>
    </subcellularLocation>
</comment>
<organism evidence="10 11">
    <name type="scientific">Parambassis ranga</name>
    <name type="common">Indian glassy fish</name>
    <dbReference type="NCBI Taxonomy" id="210632"/>
    <lineage>
        <taxon>Eukaryota</taxon>
        <taxon>Metazoa</taxon>
        <taxon>Chordata</taxon>
        <taxon>Craniata</taxon>
        <taxon>Vertebrata</taxon>
        <taxon>Euteleostomi</taxon>
        <taxon>Actinopterygii</taxon>
        <taxon>Neopterygii</taxon>
        <taxon>Teleostei</taxon>
        <taxon>Neoteleostei</taxon>
        <taxon>Acanthomorphata</taxon>
        <taxon>Ovalentaria</taxon>
        <taxon>Ambassidae</taxon>
        <taxon>Parambassis</taxon>
    </lineage>
</organism>
<feature type="domain" description="Lipoyl-binding" evidence="9">
    <location>
        <begin position="68"/>
        <end position="150"/>
    </location>
</feature>
<dbReference type="PANTHER" id="PTHR11715:SF10">
    <property type="entry name" value="GLYCINE CLEAVAGE SYSTEM H PROTEIN"/>
    <property type="match status" value="1"/>
</dbReference>
<comment type="cofactor">
    <cofactor evidence="8">
        <name>(R)-lipoate</name>
        <dbReference type="ChEBI" id="CHEBI:83088"/>
    </cofactor>
    <text evidence="8">Binds 1 lipoyl cofactor covalently.</text>
</comment>
<dbReference type="GeneID" id="114452691"/>
<keyword evidence="10" id="KW-1185">Reference proteome</keyword>
<gene>
    <name evidence="11" type="primary">LOC114452691</name>
</gene>
<dbReference type="CDD" id="cd06848">
    <property type="entry name" value="GCS_H"/>
    <property type="match status" value="1"/>
</dbReference>
<dbReference type="SUPFAM" id="SSF51230">
    <property type="entry name" value="Single hybrid motif"/>
    <property type="match status" value="1"/>
</dbReference>
<dbReference type="FunFam" id="2.40.50.100:FF:000045">
    <property type="entry name" value="Glycine cleavage system H protein"/>
    <property type="match status" value="1"/>
</dbReference>
<dbReference type="GO" id="GO:0019464">
    <property type="term" value="P:glycine decarboxylation via glycine cleavage system"/>
    <property type="evidence" value="ECO:0007669"/>
    <property type="project" value="UniProtKB-UniRule"/>
</dbReference>
<comment type="function">
    <text evidence="6">The glycine cleavage system catalyzes the degradation of glycine. The H protein (GCSH) shuttles the methylamine group of glycine from the P protein (GLDC) to the T protein (GCST). Has a pivotal role in the lipoylation of enzymes involved in cellular energetics such as the mitochondrial dihydrolipoyllysine-residue acetyltransferase component of pyruvate dehydrogenase complex (DLAT), and the mitochondrial dihydrolipoyllysine-residue succinyltransferase component of 2-oxoglutarate dehydrogenase complex (DLST).</text>
</comment>
<keyword evidence="3 7" id="KW-0450">Lipoyl</keyword>
<reference evidence="11" key="1">
    <citation type="submission" date="2025-08" db="UniProtKB">
        <authorList>
            <consortium name="RefSeq"/>
        </authorList>
    </citation>
    <scope>IDENTIFICATION</scope>
</reference>
<comment type="subunit">
    <text evidence="8">The glycine cleavage system is composed of four proteins: P, T, L and H.</text>
</comment>
<evidence type="ECO:0000256" key="2">
    <source>
        <dbReference type="ARBA" id="ARBA00009249"/>
    </source>
</evidence>
<dbReference type="NCBIfam" id="NF002270">
    <property type="entry name" value="PRK01202.1"/>
    <property type="match status" value="1"/>
</dbReference>
<dbReference type="GO" id="GO:0005960">
    <property type="term" value="C:glycine cleavage complex"/>
    <property type="evidence" value="ECO:0007669"/>
    <property type="project" value="UniProtKB-UniRule"/>
</dbReference>
<dbReference type="OrthoDB" id="10264154at2759"/>
<evidence type="ECO:0000313" key="11">
    <source>
        <dbReference type="RefSeq" id="XP_028287974.1"/>
    </source>
</evidence>
<accession>A0A6P7KEN3</accession>
<dbReference type="InterPro" id="IPR017453">
    <property type="entry name" value="GCV_H_sub"/>
</dbReference>
<evidence type="ECO:0000256" key="1">
    <source>
        <dbReference type="ARBA" id="ARBA00004173"/>
    </source>
</evidence>
<dbReference type="PROSITE" id="PS50968">
    <property type="entry name" value="BIOTINYL_LIPOYL"/>
    <property type="match status" value="1"/>
</dbReference>
<evidence type="ECO:0000259" key="9">
    <source>
        <dbReference type="PROSITE" id="PS50968"/>
    </source>
</evidence>
<dbReference type="Pfam" id="PF01597">
    <property type="entry name" value="GCV_H"/>
    <property type="match status" value="1"/>
</dbReference>
<dbReference type="InterPro" id="IPR011053">
    <property type="entry name" value="Single_hybrid_motif"/>
</dbReference>
<protein>
    <recommendedName>
        <fullName evidence="8">Glycine cleavage system H protein</fullName>
    </recommendedName>
</protein>
<feature type="modified residue" description="N6-lipoyllysine" evidence="7">
    <location>
        <position position="109"/>
    </location>
</feature>
<evidence type="ECO:0000313" key="10">
    <source>
        <dbReference type="Proteomes" id="UP000515145"/>
    </source>
</evidence>
<evidence type="ECO:0000256" key="3">
    <source>
        <dbReference type="ARBA" id="ARBA00022823"/>
    </source>
</evidence>
<dbReference type="Proteomes" id="UP000515145">
    <property type="component" value="Chromosome 19"/>
</dbReference>
<dbReference type="Gene3D" id="2.40.50.100">
    <property type="match status" value="1"/>
</dbReference>
<dbReference type="InterPro" id="IPR002930">
    <property type="entry name" value="GCV_H"/>
</dbReference>
<proteinExistence type="inferred from homology"/>
<dbReference type="GO" id="GO:0009249">
    <property type="term" value="P:protein lipoylation"/>
    <property type="evidence" value="ECO:0007669"/>
    <property type="project" value="TreeGrafter"/>
</dbReference>
<dbReference type="PROSITE" id="PS00189">
    <property type="entry name" value="LIPOYL"/>
    <property type="match status" value="1"/>
</dbReference>
<evidence type="ECO:0000256" key="7">
    <source>
        <dbReference type="PIRSR" id="PIRSR617453-50"/>
    </source>
</evidence>
<dbReference type="InterPro" id="IPR033753">
    <property type="entry name" value="GCV_H/Fam206"/>
</dbReference>
<dbReference type="RefSeq" id="XP_028287974.1">
    <property type="nucleotide sequence ID" value="XM_028432173.1"/>
</dbReference>
<dbReference type="InParanoid" id="A0A6P7KEN3"/>
<dbReference type="InterPro" id="IPR000089">
    <property type="entry name" value="Biotin_lipoyl"/>
</dbReference>
<sequence>MAACGMFRSLSSNFCTVLPLLARSAPLPSLHQASKAYFRRTLASSSRLSAALKFTDKHEWIRVEDDGIGTVGISKFAQEALGDVVYCGLPEVGTQLAQQDEFGALESVKAASELYSPLTGEVVEVNSLLADNPGLVNKSCYKDGWLMKMTIANPTELDALMDEAAYERYIRSIED</sequence>
<dbReference type="GO" id="GO:0005739">
    <property type="term" value="C:mitochondrion"/>
    <property type="evidence" value="ECO:0007669"/>
    <property type="project" value="UniProtKB-SubCell"/>
</dbReference>
<dbReference type="HAMAP" id="MF_00272">
    <property type="entry name" value="GcvH"/>
    <property type="match status" value="1"/>
</dbReference>
<dbReference type="InterPro" id="IPR003016">
    <property type="entry name" value="2-oxoA_DH_lipoyl-BS"/>
</dbReference>
<evidence type="ECO:0000256" key="4">
    <source>
        <dbReference type="ARBA" id="ARBA00022946"/>
    </source>
</evidence>
<evidence type="ECO:0000256" key="6">
    <source>
        <dbReference type="ARBA" id="ARBA00046240"/>
    </source>
</evidence>
<evidence type="ECO:0000256" key="5">
    <source>
        <dbReference type="ARBA" id="ARBA00023128"/>
    </source>
</evidence>
<keyword evidence="4 8" id="KW-0809">Transit peptide</keyword>
<dbReference type="AlphaFoldDB" id="A0A6P7KEN3"/>
<name>A0A6P7KEN3_9TELE</name>
<dbReference type="PANTHER" id="PTHR11715">
    <property type="entry name" value="GLYCINE CLEAVAGE SYSTEM H PROTEIN"/>
    <property type="match status" value="1"/>
</dbReference>
<dbReference type="NCBIfam" id="TIGR00527">
    <property type="entry name" value="gcvH"/>
    <property type="match status" value="1"/>
</dbReference>
<keyword evidence="5 8" id="KW-0496">Mitochondrion</keyword>
<comment type="similarity">
    <text evidence="2 8">Belongs to the GcvH family.</text>
</comment>